<proteinExistence type="predicted"/>
<dbReference type="PANTHER" id="PTHR11803:SF39">
    <property type="entry name" value="2-IMINOBUTANOATE_2-IMINOPROPANOATE DEAMINASE"/>
    <property type="match status" value="1"/>
</dbReference>
<dbReference type="PANTHER" id="PTHR11803">
    <property type="entry name" value="2-IMINOBUTANOATE/2-IMINOPROPANOATE DEAMINASE RIDA"/>
    <property type="match status" value="1"/>
</dbReference>
<gene>
    <name evidence="1" type="ORF">U7230_00600</name>
</gene>
<accession>A0ABZ1BY84</accession>
<dbReference type="Proteomes" id="UP001332192">
    <property type="component" value="Chromosome"/>
</dbReference>
<dbReference type="Gene3D" id="3.30.1330.40">
    <property type="entry name" value="RutC-like"/>
    <property type="match status" value="1"/>
</dbReference>
<dbReference type="GO" id="GO:0016787">
    <property type="term" value="F:hydrolase activity"/>
    <property type="evidence" value="ECO:0007669"/>
    <property type="project" value="UniProtKB-KW"/>
</dbReference>
<dbReference type="InterPro" id="IPR035959">
    <property type="entry name" value="RutC-like_sf"/>
</dbReference>
<dbReference type="CDD" id="cd00448">
    <property type="entry name" value="YjgF_YER057c_UK114_family"/>
    <property type="match status" value="1"/>
</dbReference>
<dbReference type="RefSeq" id="WP_324716823.1">
    <property type="nucleotide sequence ID" value="NZ_CP141615.1"/>
</dbReference>
<dbReference type="InterPro" id="IPR006175">
    <property type="entry name" value="YjgF/YER057c/UK114"/>
</dbReference>
<keyword evidence="1" id="KW-0378">Hydrolase</keyword>
<evidence type="ECO:0000313" key="2">
    <source>
        <dbReference type="Proteomes" id="UP001332192"/>
    </source>
</evidence>
<reference evidence="1 2" key="1">
    <citation type="journal article" date="2024" name="Front. Microbiol.">
        <title>Novel thermophilic genera Geochorda gen. nov. and Carboxydochorda gen. nov. from the deep terrestrial subsurface reveal the ecophysiological diversity in the class Limnochordia.</title>
        <authorList>
            <person name="Karnachuk O.V."/>
            <person name="Lukina A.P."/>
            <person name="Avakyan M.R."/>
            <person name="Kadnikov V.V."/>
            <person name="Begmatov S."/>
            <person name="Beletsky A.V."/>
            <person name="Vlasova K.G."/>
            <person name="Novikov A.A."/>
            <person name="Shcherbakova V.A."/>
            <person name="Mardanov A.V."/>
            <person name="Ravin N.V."/>
        </authorList>
    </citation>
    <scope>NUCLEOTIDE SEQUENCE [LARGE SCALE GENOMIC DNA]</scope>
    <source>
        <strain evidence="1 2">L945</strain>
    </source>
</reference>
<dbReference type="Pfam" id="PF01042">
    <property type="entry name" value="Ribonuc_L-PSP"/>
    <property type="match status" value="1"/>
</dbReference>
<evidence type="ECO:0000313" key="1">
    <source>
        <dbReference type="EMBL" id="WRP17553.1"/>
    </source>
</evidence>
<sequence length="130" mass="13937">MPGEDREQGPRVLVPAPGRPFSRAVRAGGLVWLSGVTPPADVIRHSPDDAGRQTEACLRRIQQTLEEAGLSLRHVARVTVYLARASDFEAMNAAYRGFFPSDPPARTTVVTGLVVPQALVEIEAVAAPDP</sequence>
<protein>
    <submittedName>
        <fullName evidence="1">RidA family protein</fullName>
        <ecNumber evidence="1">3.5.-.-</ecNumber>
    </submittedName>
</protein>
<name>A0ABZ1BY84_9FIRM</name>
<dbReference type="EMBL" id="CP141615">
    <property type="protein sequence ID" value="WRP17553.1"/>
    <property type="molecule type" value="Genomic_DNA"/>
</dbReference>
<dbReference type="SUPFAM" id="SSF55298">
    <property type="entry name" value="YjgF-like"/>
    <property type="match status" value="1"/>
</dbReference>
<organism evidence="1 2">
    <name type="scientific">Carboxydichorda subterranea</name>
    <dbReference type="NCBI Taxonomy" id="3109565"/>
    <lineage>
        <taxon>Bacteria</taxon>
        <taxon>Bacillati</taxon>
        <taxon>Bacillota</taxon>
        <taxon>Limnochordia</taxon>
        <taxon>Limnochordales</taxon>
        <taxon>Geochordaceae</taxon>
        <taxon>Carboxydichorda</taxon>
    </lineage>
</organism>
<keyword evidence="2" id="KW-1185">Reference proteome</keyword>
<dbReference type="EC" id="3.5.-.-" evidence="1"/>